<name>A0A2K8MGY5_9SPHN</name>
<dbReference type="PROSITE" id="PS51257">
    <property type="entry name" value="PROKAR_LIPOPROTEIN"/>
    <property type="match status" value="1"/>
</dbReference>
<dbReference type="OrthoDB" id="7471538at2"/>
<dbReference type="GO" id="GO:0043165">
    <property type="term" value="P:Gram-negative-bacterium-type cell outer membrane assembly"/>
    <property type="evidence" value="ECO:0007669"/>
    <property type="project" value="InterPro"/>
</dbReference>
<evidence type="ECO:0000313" key="2">
    <source>
        <dbReference type="Proteomes" id="UP000229081"/>
    </source>
</evidence>
<reference evidence="1 2" key="1">
    <citation type="submission" date="2017-11" db="EMBL/GenBank/DDBJ databases">
        <title>Complete genome sequence of Sphingomonas sp. Strain Cra20, a psychrotolerant potential plant growth promoting rhizobacteria.</title>
        <authorList>
            <person name="Luo Y."/>
        </authorList>
    </citation>
    <scope>NUCLEOTIDE SEQUENCE [LARGE SCALE GENOMIC DNA]</scope>
    <source>
        <strain evidence="1 2">Cra20</strain>
    </source>
</reference>
<dbReference type="RefSeq" id="WP_100282928.1">
    <property type="nucleotide sequence ID" value="NZ_CP024923.1"/>
</dbReference>
<sequence>MRAVTLLCVAALVLSGCGLRPLYGGGAGGSVQTMLAAVQVAPIEGQSGWLVSNALRDRLHGGDTTPRYRLEIQLDDSTVGLGVRRDDSVARERRTLRARYQLVDLANGTVVLDATAGSDAGIDVVGSEYATIAAEKTALERLSGIVADQIVARVARYAQSGPASAPTAAVPAGSTGQ</sequence>
<dbReference type="InterPro" id="IPR007485">
    <property type="entry name" value="LPS_assembly_LptE"/>
</dbReference>
<accession>A0A2K8MGY5</accession>
<dbReference type="EMBL" id="CP024923">
    <property type="protein sequence ID" value="ATY33123.1"/>
    <property type="molecule type" value="Genomic_DNA"/>
</dbReference>
<dbReference type="Gene3D" id="3.30.160.150">
    <property type="entry name" value="Lipoprotein like domain"/>
    <property type="match status" value="1"/>
</dbReference>
<dbReference type="GO" id="GO:0019867">
    <property type="term" value="C:outer membrane"/>
    <property type="evidence" value="ECO:0007669"/>
    <property type="project" value="InterPro"/>
</dbReference>
<dbReference type="Proteomes" id="UP000229081">
    <property type="component" value="Chromosome"/>
</dbReference>
<dbReference type="AlphaFoldDB" id="A0A2K8MGY5"/>
<dbReference type="KEGG" id="sphc:CVN68_15070"/>
<dbReference type="Pfam" id="PF04390">
    <property type="entry name" value="LptE"/>
    <property type="match status" value="1"/>
</dbReference>
<organism evidence="1 2">
    <name type="scientific">Sphingomonas psychrotolerans</name>
    <dbReference type="NCBI Taxonomy" id="1327635"/>
    <lineage>
        <taxon>Bacteria</taxon>
        <taxon>Pseudomonadati</taxon>
        <taxon>Pseudomonadota</taxon>
        <taxon>Alphaproteobacteria</taxon>
        <taxon>Sphingomonadales</taxon>
        <taxon>Sphingomonadaceae</taxon>
        <taxon>Sphingomonas</taxon>
    </lineage>
</organism>
<protein>
    <recommendedName>
        <fullName evidence="3">Secreted (Periplasmic)-like protein</fullName>
    </recommendedName>
</protein>
<evidence type="ECO:0000313" key="1">
    <source>
        <dbReference type="EMBL" id="ATY33123.1"/>
    </source>
</evidence>
<proteinExistence type="predicted"/>
<gene>
    <name evidence="1" type="ORF">CVN68_15070</name>
</gene>
<keyword evidence="2" id="KW-1185">Reference proteome</keyword>
<evidence type="ECO:0008006" key="3">
    <source>
        <dbReference type="Google" id="ProtNLM"/>
    </source>
</evidence>